<feature type="transmembrane region" description="Helical" evidence="1">
    <location>
        <begin position="20"/>
        <end position="37"/>
    </location>
</feature>
<keyword evidence="1" id="KW-0472">Membrane</keyword>
<dbReference type="Proteomes" id="UP001597237">
    <property type="component" value="Unassembled WGS sequence"/>
</dbReference>
<comment type="caution">
    <text evidence="2">The sequence shown here is derived from an EMBL/GenBank/DDBJ whole genome shotgun (WGS) entry which is preliminary data.</text>
</comment>
<feature type="transmembrane region" description="Helical" evidence="1">
    <location>
        <begin position="133"/>
        <end position="152"/>
    </location>
</feature>
<organism evidence="2 3">
    <name type="scientific">Phenylobacterium terrae</name>
    <dbReference type="NCBI Taxonomy" id="2665495"/>
    <lineage>
        <taxon>Bacteria</taxon>
        <taxon>Pseudomonadati</taxon>
        <taxon>Pseudomonadota</taxon>
        <taxon>Alphaproteobacteria</taxon>
        <taxon>Caulobacterales</taxon>
        <taxon>Caulobacteraceae</taxon>
        <taxon>Phenylobacterium</taxon>
    </lineage>
</organism>
<feature type="transmembrane region" description="Helical" evidence="1">
    <location>
        <begin position="49"/>
        <end position="69"/>
    </location>
</feature>
<reference evidence="3" key="1">
    <citation type="journal article" date="2019" name="Int. J. Syst. Evol. Microbiol.">
        <title>The Global Catalogue of Microorganisms (GCM) 10K type strain sequencing project: providing services to taxonomists for standard genome sequencing and annotation.</title>
        <authorList>
            <consortium name="The Broad Institute Genomics Platform"/>
            <consortium name="The Broad Institute Genome Sequencing Center for Infectious Disease"/>
            <person name="Wu L."/>
            <person name="Ma J."/>
        </authorList>
    </citation>
    <scope>NUCLEOTIDE SEQUENCE [LARGE SCALE GENOMIC DNA]</scope>
    <source>
        <strain evidence="3">DFY28</strain>
    </source>
</reference>
<feature type="transmembrane region" description="Helical" evidence="1">
    <location>
        <begin position="102"/>
        <end position="121"/>
    </location>
</feature>
<protein>
    <submittedName>
        <fullName evidence="2">Uncharacterized protein</fullName>
    </submittedName>
</protein>
<feature type="transmembrane region" description="Helical" evidence="1">
    <location>
        <begin position="75"/>
        <end position="95"/>
    </location>
</feature>
<gene>
    <name evidence="2" type="ORF">ACFSC0_07865</name>
</gene>
<dbReference type="EMBL" id="JBHUEY010000001">
    <property type="protein sequence ID" value="MFD1783305.1"/>
    <property type="molecule type" value="Genomic_DNA"/>
</dbReference>
<keyword evidence="1" id="KW-0812">Transmembrane</keyword>
<name>A0ABW4N3R9_9CAUL</name>
<accession>A0ABW4N3R9</accession>
<sequence>MLALQRTGELFVHLVTHPTAWRGFLVYAAFIGLLALARWRGGWAEQLAAGGSIVQFTIPFGVAFAGIYWPGLDGLAAHFATDVAFLVVYLPLILYSRRIWPLWFYAFNLLCPLTLTVILVAQVGREPYAAASWLWMTCAIAALALGVLGRVLRDPAETRARTRGRGADAS</sequence>
<dbReference type="RefSeq" id="WP_377284447.1">
    <property type="nucleotide sequence ID" value="NZ_JBHRSI010000015.1"/>
</dbReference>
<evidence type="ECO:0000313" key="2">
    <source>
        <dbReference type="EMBL" id="MFD1783305.1"/>
    </source>
</evidence>
<evidence type="ECO:0000256" key="1">
    <source>
        <dbReference type="SAM" id="Phobius"/>
    </source>
</evidence>
<keyword evidence="1" id="KW-1133">Transmembrane helix</keyword>
<keyword evidence="3" id="KW-1185">Reference proteome</keyword>
<proteinExistence type="predicted"/>
<evidence type="ECO:0000313" key="3">
    <source>
        <dbReference type="Proteomes" id="UP001597237"/>
    </source>
</evidence>